<reference evidence="1 2" key="1">
    <citation type="submission" date="2014-12" db="EMBL/GenBank/DDBJ databases">
        <title>Complete genome sequence of Bifidobacterium longum subsp. infantis BT1.</title>
        <authorList>
            <person name="Kim J.F."/>
            <person name="Kwak M.-J."/>
        </authorList>
    </citation>
    <scope>NUCLEOTIDE SEQUENCE [LARGE SCALE GENOMIC DNA]</scope>
    <source>
        <strain evidence="1 2">BT1</strain>
    </source>
</reference>
<dbReference type="PATRIC" id="fig|1682.24.peg.1301"/>
<dbReference type="GO" id="GO:0004553">
    <property type="term" value="F:hydrolase activity, hydrolyzing O-glycosyl compounds"/>
    <property type="evidence" value="ECO:0007669"/>
    <property type="project" value="InterPro"/>
</dbReference>
<evidence type="ECO:0000313" key="1">
    <source>
        <dbReference type="EMBL" id="ALE09359.1"/>
    </source>
</evidence>
<name>A0A0M4M387_BIFLI</name>
<organism evidence="1 2">
    <name type="scientific">Bifidobacterium longum subsp. infantis</name>
    <dbReference type="NCBI Taxonomy" id="1682"/>
    <lineage>
        <taxon>Bacteria</taxon>
        <taxon>Bacillati</taxon>
        <taxon>Actinomycetota</taxon>
        <taxon>Actinomycetes</taxon>
        <taxon>Bifidobacteriales</taxon>
        <taxon>Bifidobacteriaceae</taxon>
        <taxon>Bifidobacterium</taxon>
    </lineage>
</organism>
<protein>
    <submittedName>
        <fullName evidence="1">Beta-glucosidase-like glycosidase</fullName>
    </submittedName>
</protein>
<proteinExistence type="predicted"/>
<dbReference type="InterPro" id="IPR002772">
    <property type="entry name" value="Glyco_hydro_3_C"/>
</dbReference>
<accession>A0A0M4M387</accession>
<dbReference type="Gene3D" id="3.40.50.1700">
    <property type="entry name" value="Glycoside hydrolase family 3 C-terminal domain"/>
    <property type="match status" value="1"/>
</dbReference>
<gene>
    <name evidence="1" type="ORF">RY67_1339</name>
</gene>
<sequence length="222" mass="23780">MWLRMGARRMRIDGQPRDMITTVLDGLTQLTADDCEVVYSRGANVIDLVPDPASEFYPDGQPRPKIGVSAAVDQAMIDEAAANAPQSDLIVAVVGDVVQLVGETCSTATLELLGGQNALLDAFAAVSEETGKSMVTVLISSKPQVLPASRNYVAVFGWFGLRAVSGPRPYDGSAGGPGLVRDCWMRREVSWFLSSTCTTRFARLPLMPALARSCCSVLAQRV</sequence>
<evidence type="ECO:0000313" key="2">
    <source>
        <dbReference type="Proteomes" id="UP000067206"/>
    </source>
</evidence>
<keyword evidence="1" id="KW-0378">Hydrolase</keyword>
<keyword evidence="1" id="KW-0326">Glycosidase</keyword>
<dbReference type="EMBL" id="CP010411">
    <property type="protein sequence ID" value="ALE09359.1"/>
    <property type="molecule type" value="Genomic_DNA"/>
</dbReference>
<dbReference type="AlphaFoldDB" id="A0A0M4M387"/>
<dbReference type="GO" id="GO:0005975">
    <property type="term" value="P:carbohydrate metabolic process"/>
    <property type="evidence" value="ECO:0007669"/>
    <property type="project" value="InterPro"/>
</dbReference>
<dbReference type="Proteomes" id="UP000067206">
    <property type="component" value="Chromosome"/>
</dbReference>
<dbReference type="Pfam" id="PF01915">
    <property type="entry name" value="Glyco_hydro_3_C"/>
    <property type="match status" value="1"/>
</dbReference>
<dbReference type="InterPro" id="IPR036881">
    <property type="entry name" value="Glyco_hydro_3_C_sf"/>
</dbReference>
<dbReference type="SUPFAM" id="SSF52279">
    <property type="entry name" value="Beta-D-glucan exohydrolase, C-terminal domain"/>
    <property type="match status" value="1"/>
</dbReference>